<reference evidence="1 2" key="1">
    <citation type="journal article" date="2013" name="Mar. Genomics">
        <title>Expression of sulfatases in Rhodopirellula baltica and the diversity of sulfatases in the genus Rhodopirellula.</title>
        <authorList>
            <person name="Wegner C.E."/>
            <person name="Richter-Heitmann T."/>
            <person name="Klindworth A."/>
            <person name="Klockow C."/>
            <person name="Richter M."/>
            <person name="Achstetter T."/>
            <person name="Glockner F.O."/>
            <person name="Harder J."/>
        </authorList>
    </citation>
    <scope>NUCLEOTIDE SEQUENCE [LARGE SCALE GENOMIC DNA]</scope>
    <source>
        <strain evidence="1 2">SH398</strain>
    </source>
</reference>
<evidence type="ECO:0000313" key="1">
    <source>
        <dbReference type="EMBL" id="EMI28369.1"/>
    </source>
</evidence>
<dbReference type="PATRIC" id="fig|1263868.3.peg.1127"/>
<protein>
    <submittedName>
        <fullName evidence="1">Uncharacterized protein</fullName>
    </submittedName>
</protein>
<name>M5SQ53_9BACT</name>
<comment type="caution">
    <text evidence="1">The sequence shown here is derived from an EMBL/GenBank/DDBJ whole genome shotgun (WGS) entry which is preliminary data.</text>
</comment>
<organism evidence="1 2">
    <name type="scientific">Rhodopirellula europaea SH398</name>
    <dbReference type="NCBI Taxonomy" id="1263868"/>
    <lineage>
        <taxon>Bacteria</taxon>
        <taxon>Pseudomonadati</taxon>
        <taxon>Planctomycetota</taxon>
        <taxon>Planctomycetia</taxon>
        <taxon>Pirellulales</taxon>
        <taxon>Pirellulaceae</taxon>
        <taxon>Rhodopirellula</taxon>
    </lineage>
</organism>
<dbReference type="EMBL" id="ANOF01000039">
    <property type="protein sequence ID" value="EMI28369.1"/>
    <property type="molecule type" value="Genomic_DNA"/>
</dbReference>
<gene>
    <name evidence="1" type="ORF">RESH_01046</name>
</gene>
<proteinExistence type="predicted"/>
<evidence type="ECO:0000313" key="2">
    <source>
        <dbReference type="Proteomes" id="UP000011996"/>
    </source>
</evidence>
<accession>M5SQ53</accession>
<dbReference type="AlphaFoldDB" id="M5SQ53"/>
<dbReference type="Proteomes" id="UP000011996">
    <property type="component" value="Unassembled WGS sequence"/>
</dbReference>
<sequence>MNHPALLSGGRFQVESIPPAMAVVKSVAFLARNRLRLGGFGGLGGFVSVQPSGP</sequence>